<dbReference type="Proteomes" id="UP001465976">
    <property type="component" value="Unassembled WGS sequence"/>
</dbReference>
<protein>
    <submittedName>
        <fullName evidence="1">Uncharacterized protein</fullName>
    </submittedName>
</protein>
<evidence type="ECO:0000313" key="1">
    <source>
        <dbReference type="EMBL" id="KAL0568044.1"/>
    </source>
</evidence>
<name>A0ABR3EYN8_9AGAR</name>
<sequence>MASFDRYKDSTQNSVLFHPVTAHVEQHFVADGKLFSLIQPDLPAPGVVPSSNALHFNTHCDTLHFREFNWIHPDHPFMALVPRLNVFEGSLFSCLDYKYGRFPMFRDNKGHWRLALKTASAWDGVELCLKNLVCALLEVGEPGSAILSKHFSLWSYPAHYGYKLRFKSREELQKAAATSRDAFLPLLAAGALGLRWMERREQLQPGFLWQQRVAEKTSLHPEFLSAFERSYAASTGALRVGGIPDCSDLQRRVSAQVLVALFKSLNAQICIYWGECTTSSVTSTQSVLSQDKHTRPHECVALAYLLPTLEQVWLLKERS</sequence>
<comment type="caution">
    <text evidence="1">The sequence shown here is derived from an EMBL/GenBank/DDBJ whole genome shotgun (WGS) entry which is preliminary data.</text>
</comment>
<gene>
    <name evidence="1" type="ORF">V5O48_013945</name>
</gene>
<proteinExistence type="predicted"/>
<reference evidence="1 2" key="1">
    <citation type="submission" date="2024-02" db="EMBL/GenBank/DDBJ databases">
        <title>A draft genome for the cacao thread blight pathogen Marasmius crinis-equi.</title>
        <authorList>
            <person name="Cohen S.P."/>
            <person name="Baruah I.K."/>
            <person name="Amoako-Attah I."/>
            <person name="Bukari Y."/>
            <person name="Meinhardt L.W."/>
            <person name="Bailey B.A."/>
        </authorList>
    </citation>
    <scope>NUCLEOTIDE SEQUENCE [LARGE SCALE GENOMIC DNA]</scope>
    <source>
        <strain evidence="1 2">GH-76</strain>
    </source>
</reference>
<organism evidence="1 2">
    <name type="scientific">Marasmius crinis-equi</name>
    <dbReference type="NCBI Taxonomy" id="585013"/>
    <lineage>
        <taxon>Eukaryota</taxon>
        <taxon>Fungi</taxon>
        <taxon>Dikarya</taxon>
        <taxon>Basidiomycota</taxon>
        <taxon>Agaricomycotina</taxon>
        <taxon>Agaricomycetes</taxon>
        <taxon>Agaricomycetidae</taxon>
        <taxon>Agaricales</taxon>
        <taxon>Marasmiineae</taxon>
        <taxon>Marasmiaceae</taxon>
        <taxon>Marasmius</taxon>
    </lineage>
</organism>
<evidence type="ECO:0000313" key="2">
    <source>
        <dbReference type="Proteomes" id="UP001465976"/>
    </source>
</evidence>
<accession>A0ABR3EYN8</accession>
<keyword evidence="2" id="KW-1185">Reference proteome</keyword>
<dbReference type="EMBL" id="JBAHYK010001428">
    <property type="protein sequence ID" value="KAL0568044.1"/>
    <property type="molecule type" value="Genomic_DNA"/>
</dbReference>